<proteinExistence type="predicted"/>
<organism evidence="1 2">
    <name type="scientific">Paenibacillus oenotherae</name>
    <dbReference type="NCBI Taxonomy" id="1435645"/>
    <lineage>
        <taxon>Bacteria</taxon>
        <taxon>Bacillati</taxon>
        <taxon>Bacillota</taxon>
        <taxon>Bacilli</taxon>
        <taxon>Bacillales</taxon>
        <taxon>Paenibacillaceae</taxon>
        <taxon>Paenibacillus</taxon>
    </lineage>
</organism>
<dbReference type="RefSeq" id="WP_219874312.1">
    <property type="nucleotide sequence ID" value="NZ_JAHZIJ010000019.1"/>
</dbReference>
<accession>A0ABS7DBS7</accession>
<dbReference type="EMBL" id="JAHZIJ010000019">
    <property type="protein sequence ID" value="MBW7477066.1"/>
    <property type="molecule type" value="Genomic_DNA"/>
</dbReference>
<comment type="caution">
    <text evidence="1">The sequence shown here is derived from an EMBL/GenBank/DDBJ whole genome shotgun (WGS) entry which is preliminary data.</text>
</comment>
<name>A0ABS7DBS7_9BACL</name>
<dbReference type="Proteomes" id="UP000812277">
    <property type="component" value="Unassembled WGS sequence"/>
</dbReference>
<reference evidence="1 2" key="1">
    <citation type="submission" date="2021-07" db="EMBL/GenBank/DDBJ databases">
        <title>Paenibacillus radiodurans sp. nov., isolated from the southeastern edge of Tengger Desert.</title>
        <authorList>
            <person name="Zhang G."/>
        </authorList>
    </citation>
    <scope>NUCLEOTIDE SEQUENCE [LARGE SCALE GENOMIC DNA]</scope>
    <source>
        <strain evidence="1 2">DT7-4</strain>
    </source>
</reference>
<gene>
    <name evidence="1" type="ORF">K0T92_20315</name>
</gene>
<sequence>MIETNDMKQVLHYLHAEIVRIETMSGTLSSVEREHYQKLTNFEQKELIDIAVEEQSAARQLGTIKQMCLNMSQQLDGLIRNMDRGADNEIH</sequence>
<keyword evidence="2" id="KW-1185">Reference proteome</keyword>
<evidence type="ECO:0000313" key="1">
    <source>
        <dbReference type="EMBL" id="MBW7477066.1"/>
    </source>
</evidence>
<evidence type="ECO:0000313" key="2">
    <source>
        <dbReference type="Proteomes" id="UP000812277"/>
    </source>
</evidence>
<protein>
    <submittedName>
        <fullName evidence="1">Uncharacterized protein</fullName>
    </submittedName>
</protein>